<dbReference type="RefSeq" id="WP_246274244.1">
    <property type="nucleotide sequence ID" value="NZ_BLPF01000003.1"/>
</dbReference>
<sequence>MGGFLMIRRYAGFTVSALLLAAGLAAAPAAAAPAPSNPDPATLAAGTEKDPQTGKNRSHLVGQGQDVPALLGVTNRGEAPVEGLVLNVRILNDLDFTKKYDNCWYADYTNQESAWCEFGDSLAAGASLGVTGLGIATKADARAENISSIIYMWFSKAYADERGGIQALAQGAAGPGTQAAQGTETPLSLSTPSGELGGIGGPLGFIGVKLLTPTGQPTATPAPTATTTAPAPGGAAGGEGGGLPVTGAGTAAAAGLGGVLLLAGGVAFLIARRRRTRFVA</sequence>
<reference evidence="4 5" key="2">
    <citation type="submission" date="2020-03" db="EMBL/GenBank/DDBJ databases">
        <authorList>
            <person name="Ichikawa N."/>
            <person name="Kimura A."/>
            <person name="Kitahashi Y."/>
            <person name="Uohara A."/>
        </authorList>
    </citation>
    <scope>NUCLEOTIDE SEQUENCE [LARGE SCALE GENOMIC DNA]</scope>
    <source>
        <strain evidence="4 5">NBRC 108639</strain>
    </source>
</reference>
<feature type="transmembrane region" description="Helical" evidence="2">
    <location>
        <begin position="251"/>
        <end position="271"/>
    </location>
</feature>
<proteinExistence type="predicted"/>
<dbReference type="Proteomes" id="UP000482800">
    <property type="component" value="Unassembled WGS sequence"/>
</dbReference>
<dbReference type="AlphaFoldDB" id="A0A6V8KTU3"/>
<keyword evidence="2" id="KW-0472">Membrane</keyword>
<feature type="region of interest" description="Disordered" evidence="1">
    <location>
        <begin position="31"/>
        <end position="60"/>
    </location>
</feature>
<evidence type="ECO:0008006" key="6">
    <source>
        <dbReference type="Google" id="ProtNLM"/>
    </source>
</evidence>
<comment type="caution">
    <text evidence="4">The sequence shown here is derived from an EMBL/GenBank/DDBJ whole genome shotgun (WGS) entry which is preliminary data.</text>
</comment>
<feature type="compositionally biased region" description="Low complexity" evidence="1">
    <location>
        <begin position="215"/>
        <end position="233"/>
    </location>
</feature>
<evidence type="ECO:0000256" key="3">
    <source>
        <dbReference type="SAM" id="SignalP"/>
    </source>
</evidence>
<dbReference type="NCBIfam" id="TIGR01167">
    <property type="entry name" value="LPXTG_anchor"/>
    <property type="match status" value="1"/>
</dbReference>
<feature type="chain" id="PRO_5028866886" description="Gram-positive cocci surface proteins LPxTG domain-containing protein" evidence="3">
    <location>
        <begin position="32"/>
        <end position="280"/>
    </location>
</feature>
<feature type="region of interest" description="Disordered" evidence="1">
    <location>
        <begin position="215"/>
        <end position="241"/>
    </location>
</feature>
<evidence type="ECO:0000313" key="4">
    <source>
        <dbReference type="EMBL" id="GFJ84015.1"/>
    </source>
</evidence>
<keyword evidence="2" id="KW-0812">Transmembrane</keyword>
<keyword evidence="3" id="KW-0732">Signal</keyword>
<dbReference type="EMBL" id="BLPF01000003">
    <property type="protein sequence ID" value="GFJ84015.1"/>
    <property type="molecule type" value="Genomic_DNA"/>
</dbReference>
<evidence type="ECO:0000256" key="1">
    <source>
        <dbReference type="SAM" id="MobiDB-lite"/>
    </source>
</evidence>
<evidence type="ECO:0000313" key="5">
    <source>
        <dbReference type="Proteomes" id="UP000482800"/>
    </source>
</evidence>
<accession>A0A6V8KTU3</accession>
<evidence type="ECO:0000256" key="2">
    <source>
        <dbReference type="SAM" id="Phobius"/>
    </source>
</evidence>
<organism evidence="4 5">
    <name type="scientific">Phytohabitans houttuyneae</name>
    <dbReference type="NCBI Taxonomy" id="1076126"/>
    <lineage>
        <taxon>Bacteria</taxon>
        <taxon>Bacillati</taxon>
        <taxon>Actinomycetota</taxon>
        <taxon>Actinomycetes</taxon>
        <taxon>Micromonosporales</taxon>
        <taxon>Micromonosporaceae</taxon>
    </lineage>
</organism>
<gene>
    <name evidence="4" type="ORF">Phou_081950</name>
</gene>
<name>A0A6V8KTU3_9ACTN</name>
<protein>
    <recommendedName>
        <fullName evidence="6">Gram-positive cocci surface proteins LPxTG domain-containing protein</fullName>
    </recommendedName>
</protein>
<keyword evidence="2" id="KW-1133">Transmembrane helix</keyword>
<feature type="signal peptide" evidence="3">
    <location>
        <begin position="1"/>
        <end position="31"/>
    </location>
</feature>
<keyword evidence="5" id="KW-1185">Reference proteome</keyword>
<reference evidence="4 5" key="1">
    <citation type="submission" date="2020-03" db="EMBL/GenBank/DDBJ databases">
        <title>Whole genome shotgun sequence of Phytohabitans houttuyneae NBRC 108639.</title>
        <authorList>
            <person name="Komaki H."/>
            <person name="Tamura T."/>
        </authorList>
    </citation>
    <scope>NUCLEOTIDE SEQUENCE [LARGE SCALE GENOMIC DNA]</scope>
    <source>
        <strain evidence="4 5">NBRC 108639</strain>
    </source>
</reference>